<protein>
    <recommendedName>
        <fullName evidence="5">Transposase</fullName>
    </recommendedName>
</protein>
<dbReference type="Proteomes" id="UP000430295">
    <property type="component" value="Unassembled WGS sequence"/>
</dbReference>
<evidence type="ECO:0000313" key="4">
    <source>
        <dbReference type="Proteomes" id="UP000462658"/>
    </source>
</evidence>
<accession>A0A6I3PEX7</accession>
<evidence type="ECO:0008006" key="5">
    <source>
        <dbReference type="Google" id="ProtNLM"/>
    </source>
</evidence>
<sequence>MNSGKLETGVFCYGQKAYSVETKLACIEMKKAGKSNKVIMDTLSIKNASQAKTW</sequence>
<evidence type="ECO:0000313" key="1">
    <source>
        <dbReference type="EMBL" id="MTR40587.1"/>
    </source>
</evidence>
<proteinExistence type="predicted"/>
<name>A0A6I3PEX7_STRPA</name>
<organism evidence="1 3">
    <name type="scientific">Streptococcus parasanguinis</name>
    <dbReference type="NCBI Taxonomy" id="1318"/>
    <lineage>
        <taxon>Bacteria</taxon>
        <taxon>Bacillati</taxon>
        <taxon>Bacillota</taxon>
        <taxon>Bacilli</taxon>
        <taxon>Lactobacillales</taxon>
        <taxon>Streptococcaceae</taxon>
        <taxon>Streptococcus</taxon>
    </lineage>
</organism>
<dbReference type="EMBL" id="WMZA01000001">
    <property type="protein sequence ID" value="MTR62020.1"/>
    <property type="molecule type" value="Genomic_DNA"/>
</dbReference>
<evidence type="ECO:0000313" key="3">
    <source>
        <dbReference type="Proteomes" id="UP000430295"/>
    </source>
</evidence>
<comment type="caution">
    <text evidence="1">The sequence shown here is derived from an EMBL/GenBank/DDBJ whole genome shotgun (WGS) entry which is preliminary data.</text>
</comment>
<gene>
    <name evidence="1" type="ORF">GMC75_02520</name>
    <name evidence="2" type="ORF">GMC80_01275</name>
</gene>
<dbReference type="AlphaFoldDB" id="A0A6I3PEX7"/>
<evidence type="ECO:0000313" key="2">
    <source>
        <dbReference type="EMBL" id="MTR62020.1"/>
    </source>
</evidence>
<dbReference type="EMBL" id="WMYS01000001">
    <property type="protein sequence ID" value="MTR40587.1"/>
    <property type="molecule type" value="Genomic_DNA"/>
</dbReference>
<dbReference type="Proteomes" id="UP000462658">
    <property type="component" value="Unassembled WGS sequence"/>
</dbReference>
<reference evidence="3 4" key="1">
    <citation type="journal article" date="2019" name="Nat. Med.">
        <title>A library of human gut bacterial isolates paired with longitudinal multiomics data enables mechanistic microbiome research.</title>
        <authorList>
            <person name="Poyet M."/>
            <person name="Groussin M."/>
            <person name="Gibbons S.M."/>
            <person name="Avila-Pacheco J."/>
            <person name="Jiang X."/>
            <person name="Kearney S.M."/>
            <person name="Perrotta A.R."/>
            <person name="Berdy B."/>
            <person name="Zhao S."/>
            <person name="Lieberman T.D."/>
            <person name="Swanson P.K."/>
            <person name="Smith M."/>
            <person name="Roesemann S."/>
            <person name="Alexander J.E."/>
            <person name="Rich S.A."/>
            <person name="Livny J."/>
            <person name="Vlamakis H."/>
            <person name="Clish C."/>
            <person name="Bullock K."/>
            <person name="Deik A."/>
            <person name="Scott J."/>
            <person name="Pierce K.A."/>
            <person name="Xavier R.J."/>
            <person name="Alm E.J."/>
        </authorList>
    </citation>
    <scope>NUCLEOTIDE SEQUENCE [LARGE SCALE GENOMIC DNA]</scope>
    <source>
        <strain evidence="2 4">BIOML-A10</strain>
        <strain evidence="1 3">BIOML-A18</strain>
    </source>
</reference>